<feature type="signal peptide" evidence="1">
    <location>
        <begin position="1"/>
        <end position="20"/>
    </location>
</feature>
<feature type="chain" id="PRO_5020348537" evidence="1">
    <location>
        <begin position="21"/>
        <end position="57"/>
    </location>
</feature>
<keyword evidence="3" id="KW-1185">Reference proteome</keyword>
<organism evidence="2 3">
    <name type="scientific">Setaria viridis</name>
    <name type="common">Green bristlegrass</name>
    <name type="synonym">Setaria italica subsp. viridis</name>
    <dbReference type="NCBI Taxonomy" id="4556"/>
    <lineage>
        <taxon>Eukaryota</taxon>
        <taxon>Viridiplantae</taxon>
        <taxon>Streptophyta</taxon>
        <taxon>Embryophyta</taxon>
        <taxon>Tracheophyta</taxon>
        <taxon>Spermatophyta</taxon>
        <taxon>Magnoliopsida</taxon>
        <taxon>Liliopsida</taxon>
        <taxon>Poales</taxon>
        <taxon>Poaceae</taxon>
        <taxon>PACMAD clade</taxon>
        <taxon>Panicoideae</taxon>
        <taxon>Panicodae</taxon>
        <taxon>Paniceae</taxon>
        <taxon>Cenchrinae</taxon>
        <taxon>Setaria</taxon>
    </lineage>
</organism>
<protein>
    <submittedName>
        <fullName evidence="2">Uncharacterized protein</fullName>
    </submittedName>
</protein>
<dbReference type="Proteomes" id="UP000298652">
    <property type="component" value="Chromosome 4"/>
</dbReference>
<dbReference type="Gramene" id="TKW19240">
    <property type="protein sequence ID" value="TKW19240"/>
    <property type="gene ID" value="SEVIR_4G007701v2"/>
</dbReference>
<evidence type="ECO:0000313" key="3">
    <source>
        <dbReference type="Proteomes" id="UP000298652"/>
    </source>
</evidence>
<dbReference type="AlphaFoldDB" id="A0A4U6US23"/>
<keyword evidence="1" id="KW-0732">Signal</keyword>
<dbReference type="EMBL" id="CM016555">
    <property type="protein sequence ID" value="TKW19240.1"/>
    <property type="molecule type" value="Genomic_DNA"/>
</dbReference>
<reference evidence="2" key="1">
    <citation type="submission" date="2019-03" db="EMBL/GenBank/DDBJ databases">
        <title>WGS assembly of Setaria viridis.</title>
        <authorList>
            <person name="Huang P."/>
            <person name="Jenkins J."/>
            <person name="Grimwood J."/>
            <person name="Barry K."/>
            <person name="Healey A."/>
            <person name="Mamidi S."/>
            <person name="Sreedasyam A."/>
            <person name="Shu S."/>
            <person name="Feldman M."/>
            <person name="Wu J."/>
            <person name="Yu Y."/>
            <person name="Chen C."/>
            <person name="Johnson J."/>
            <person name="Rokhsar D."/>
            <person name="Baxter I."/>
            <person name="Schmutz J."/>
            <person name="Brutnell T."/>
            <person name="Kellogg E."/>
        </authorList>
    </citation>
    <scope>NUCLEOTIDE SEQUENCE [LARGE SCALE GENOMIC DNA]</scope>
</reference>
<evidence type="ECO:0000313" key="2">
    <source>
        <dbReference type="EMBL" id="TKW19240.1"/>
    </source>
</evidence>
<name>A0A4U6US23_SETVI</name>
<proteinExistence type="predicted"/>
<gene>
    <name evidence="2" type="ORF">SEVIR_4G007701v2</name>
</gene>
<accession>A0A4U6US23</accession>
<sequence>MHPGLVLLIMLLWFMLSAVAWRSPPSSRLETSLANQKTCKASYQHQRYVFVVVHPLG</sequence>
<evidence type="ECO:0000256" key="1">
    <source>
        <dbReference type="SAM" id="SignalP"/>
    </source>
</evidence>